<dbReference type="FunFam" id="2.40.30.10:FF:000008">
    <property type="entry name" value="Translation initiation factor IF-2"/>
    <property type="match status" value="1"/>
</dbReference>
<dbReference type="AlphaFoldDB" id="A0A4D6WR26"/>
<keyword evidence="2 8" id="KW-0396">Initiation factor</keyword>
<dbReference type="Pfam" id="PF22042">
    <property type="entry name" value="EF-G_D2"/>
    <property type="match status" value="1"/>
</dbReference>
<dbReference type="Pfam" id="PF04760">
    <property type="entry name" value="IF2_N"/>
    <property type="match status" value="1"/>
</dbReference>
<dbReference type="InterPro" id="IPR023115">
    <property type="entry name" value="TIF_IF2_dom3"/>
</dbReference>
<feature type="domain" description="Tr-type G" evidence="7">
    <location>
        <begin position="216"/>
        <end position="389"/>
    </location>
</feature>
<reference evidence="8" key="1">
    <citation type="journal article" date="2019" name="Mol. Phylogenet. Evol.">
        <title>Morphological evolution and classification of the red algal order Ceramiales inferred using plastid phylogenomics.</title>
        <authorList>
            <person name="Diaz-Tapia P."/>
            <person name="Pasella M.M."/>
            <person name="Verbruggen H."/>
            <person name="Maggs C.A."/>
        </authorList>
    </citation>
    <scope>NUCLEOTIDE SEQUENCE</scope>
    <source>
        <strain evidence="8">HV6547_3</strain>
    </source>
</reference>
<dbReference type="NCBIfam" id="TIGR00231">
    <property type="entry name" value="small_GTP"/>
    <property type="match status" value="1"/>
</dbReference>
<dbReference type="InterPro" id="IPR005225">
    <property type="entry name" value="Small_GTP-bd"/>
</dbReference>
<dbReference type="NCBIfam" id="TIGR00487">
    <property type="entry name" value="IF-2"/>
    <property type="match status" value="1"/>
</dbReference>
<dbReference type="EMBL" id="MK814619">
    <property type="protein sequence ID" value="QCI05201.1"/>
    <property type="molecule type" value="Genomic_DNA"/>
</dbReference>
<dbReference type="InterPro" id="IPR009000">
    <property type="entry name" value="Transl_B-barrel_sf"/>
</dbReference>
<dbReference type="GO" id="GO:0005829">
    <property type="term" value="C:cytosol"/>
    <property type="evidence" value="ECO:0007669"/>
    <property type="project" value="TreeGrafter"/>
</dbReference>
<dbReference type="FunFam" id="3.40.50.10050:FF:000001">
    <property type="entry name" value="Translation initiation factor IF-2"/>
    <property type="match status" value="1"/>
</dbReference>
<organism evidence="8">
    <name type="scientific">Centroceras clavulatum</name>
    <dbReference type="NCBI Taxonomy" id="159503"/>
    <lineage>
        <taxon>Eukaryota</taxon>
        <taxon>Rhodophyta</taxon>
        <taxon>Florideophyceae</taxon>
        <taxon>Rhodymeniophycidae</taxon>
        <taxon>Ceramiales</taxon>
        <taxon>Ceramiaceae</taxon>
        <taxon>Centroceras</taxon>
    </lineage>
</organism>
<dbReference type="Gene3D" id="2.40.30.10">
    <property type="entry name" value="Translation factors"/>
    <property type="match status" value="2"/>
</dbReference>
<evidence type="ECO:0000259" key="7">
    <source>
        <dbReference type="PROSITE" id="PS51722"/>
    </source>
</evidence>
<dbReference type="InterPro" id="IPR006847">
    <property type="entry name" value="IF2_N"/>
</dbReference>
<dbReference type="PROSITE" id="PS01176">
    <property type="entry name" value="IF2"/>
    <property type="match status" value="1"/>
</dbReference>
<dbReference type="FunFam" id="3.40.50.300:FF:000019">
    <property type="entry name" value="Translation initiation factor IF-2"/>
    <property type="match status" value="1"/>
</dbReference>
<dbReference type="HAMAP" id="MF_00100_B">
    <property type="entry name" value="IF_2_B"/>
    <property type="match status" value="1"/>
</dbReference>
<dbReference type="InterPro" id="IPR000795">
    <property type="entry name" value="T_Tr_GTP-bd_dom"/>
</dbReference>
<protein>
    <recommendedName>
        <fullName evidence="6">Translation initiation factor IF-2, chloroplastic</fullName>
    </recommendedName>
</protein>
<dbReference type="GO" id="GO:0003924">
    <property type="term" value="F:GTPase activity"/>
    <property type="evidence" value="ECO:0007669"/>
    <property type="project" value="InterPro"/>
</dbReference>
<dbReference type="CDD" id="cd03692">
    <property type="entry name" value="mtIF2_IVc"/>
    <property type="match status" value="1"/>
</dbReference>
<evidence type="ECO:0000256" key="2">
    <source>
        <dbReference type="ARBA" id="ARBA00022540"/>
    </source>
</evidence>
<dbReference type="PANTHER" id="PTHR43381">
    <property type="entry name" value="TRANSLATION INITIATION FACTOR IF-2-RELATED"/>
    <property type="match status" value="1"/>
</dbReference>
<evidence type="ECO:0000313" key="8">
    <source>
        <dbReference type="EMBL" id="QCI05201.1"/>
    </source>
</evidence>
<gene>
    <name evidence="8" type="primary">infB</name>
</gene>
<comment type="similarity">
    <text evidence="1">Belongs to the TRAFAC class translation factor GTPase superfamily. Classic translation factor GTPase family. IF-2 subfamily.</text>
</comment>
<evidence type="ECO:0000256" key="1">
    <source>
        <dbReference type="ARBA" id="ARBA00007733"/>
    </source>
</evidence>
<keyword evidence="5" id="KW-0342">GTP-binding</keyword>
<keyword evidence="4" id="KW-0648">Protein biosynthesis</keyword>
<dbReference type="Gene3D" id="3.40.50.10050">
    <property type="entry name" value="Translation initiation factor IF- 2, domain 3"/>
    <property type="match status" value="1"/>
</dbReference>
<dbReference type="GO" id="GO:0005525">
    <property type="term" value="F:GTP binding"/>
    <property type="evidence" value="ECO:0007669"/>
    <property type="project" value="UniProtKB-KW"/>
</dbReference>
<dbReference type="InterPro" id="IPR027417">
    <property type="entry name" value="P-loop_NTPase"/>
</dbReference>
<accession>A0A4D6WR26</accession>
<dbReference type="Pfam" id="PF11987">
    <property type="entry name" value="IF-2"/>
    <property type="match status" value="1"/>
</dbReference>
<sequence>MVNPKLIDNLTINLVSNTKSIVDINNNTIETQDTNNNTYHTNKFEKKYKSNSHTEDILEIKKKKNKSLKKNRKQINLEGDELFRNNNTQVILNQDSFNNDIVKVPKVNKNKKKSKNQDNSNLSEITISNNLNKEIFFDGPLTIQELSNKLNIPVAEIIKYLFLKGVSVTINQIIDIPIASEIATQYNFFVKDKDSNVLKDFEQKSTIQSVNNKSIARDPIITVLGHVDHGKTTLLDSILDTNLVIKEFGGITQSIKSHEIEWLYNNKLYNLVFLDTPGHQAFTSMRTRGAQVTDIALLVVAADDGLKPQTIESIKYIFEKHLPYIIVINKIDKTGINTLKVREELAEYNILDESWGGNSIIIEVSALKKQNIDVLLSNICQLYELQDLKTNPNDFAVGTILETYLDIQKGPVTTLAIKDGSIKVGDFIISGNMYGKTKILINNKGKKVDRAFAASIIQMLGFSKLPQAGQSFNVVPSKQAAVDNINQNILLNKSIQINNLNNRVSWQSITNNVNLKKINLILKTDTQGSIEAIVNAFNNISQKKVQINILSISLGNISNNDIELASASNSIIIGFNINISNQITNLAKQLSVSIQTFNIIYDLLDYVTATMLSLVEPEYSKLIIGKATVQDVFYINKGSVAGCLVIEGKLSKNCYISIYDNSTLMHTGTLNSLKRIKDDVNEVLQNTECGVLCNSYNLWKTGNLIEAYELKQKEKVL</sequence>
<dbReference type="SUPFAM" id="SSF52540">
    <property type="entry name" value="P-loop containing nucleoside triphosphate hydrolases"/>
    <property type="match status" value="1"/>
</dbReference>
<dbReference type="CDD" id="cd01887">
    <property type="entry name" value="IF2_eIF5B"/>
    <property type="match status" value="1"/>
</dbReference>
<dbReference type="PANTHER" id="PTHR43381:SF5">
    <property type="entry name" value="TR-TYPE G DOMAIN-CONTAINING PROTEIN"/>
    <property type="match status" value="1"/>
</dbReference>
<keyword evidence="8" id="KW-0934">Plastid</keyword>
<dbReference type="InterPro" id="IPR053905">
    <property type="entry name" value="EF-G-like_DII"/>
</dbReference>
<dbReference type="InterPro" id="IPR036925">
    <property type="entry name" value="TIF_IF2_dom3_sf"/>
</dbReference>
<reference evidence="8" key="2">
    <citation type="submission" date="2019-04" db="EMBL/GenBank/DDBJ databases">
        <authorList>
            <person name="Pasella M."/>
        </authorList>
    </citation>
    <scope>NUCLEOTIDE SEQUENCE</scope>
    <source>
        <strain evidence="8">HV6547_3</strain>
    </source>
</reference>
<proteinExistence type="inferred from homology"/>
<dbReference type="GO" id="GO:0003743">
    <property type="term" value="F:translation initiation factor activity"/>
    <property type="evidence" value="ECO:0007669"/>
    <property type="project" value="UniProtKB-KW"/>
</dbReference>
<dbReference type="Pfam" id="PF00009">
    <property type="entry name" value="GTP_EFTU"/>
    <property type="match status" value="1"/>
</dbReference>
<dbReference type="InterPro" id="IPR000178">
    <property type="entry name" value="TF_IF2_bacterial-like"/>
</dbReference>
<keyword evidence="3" id="KW-0547">Nucleotide-binding</keyword>
<evidence type="ECO:0000256" key="3">
    <source>
        <dbReference type="ARBA" id="ARBA00022741"/>
    </source>
</evidence>
<dbReference type="SUPFAM" id="SSF50447">
    <property type="entry name" value="Translation proteins"/>
    <property type="match status" value="2"/>
</dbReference>
<geneLocation type="plastid" evidence="8"/>
<dbReference type="InterPro" id="IPR015760">
    <property type="entry name" value="TIF_IF2"/>
</dbReference>
<dbReference type="PROSITE" id="PS51722">
    <property type="entry name" value="G_TR_2"/>
    <property type="match status" value="1"/>
</dbReference>
<dbReference type="Gene3D" id="3.40.50.300">
    <property type="entry name" value="P-loop containing nucleotide triphosphate hydrolases"/>
    <property type="match status" value="1"/>
</dbReference>
<evidence type="ECO:0000256" key="4">
    <source>
        <dbReference type="ARBA" id="ARBA00022917"/>
    </source>
</evidence>
<evidence type="ECO:0000256" key="5">
    <source>
        <dbReference type="ARBA" id="ARBA00023134"/>
    </source>
</evidence>
<dbReference type="SUPFAM" id="SSF52156">
    <property type="entry name" value="Initiation factor IF2/eIF5b, domain 3"/>
    <property type="match status" value="1"/>
</dbReference>
<dbReference type="PRINTS" id="PR00315">
    <property type="entry name" value="ELONGATNFCT"/>
</dbReference>
<name>A0A4D6WR26_9FLOR</name>
<evidence type="ECO:0000256" key="6">
    <source>
        <dbReference type="ARBA" id="ARBA00044105"/>
    </source>
</evidence>